<feature type="region of interest" description="Disordered" evidence="1">
    <location>
        <begin position="299"/>
        <end position="324"/>
    </location>
</feature>
<evidence type="ECO:0000313" key="3">
    <source>
        <dbReference type="Proteomes" id="UP000176583"/>
    </source>
</evidence>
<protein>
    <submittedName>
        <fullName evidence="2">Uncharacterized protein</fullName>
    </submittedName>
</protein>
<dbReference type="Proteomes" id="UP000176583">
    <property type="component" value="Unassembled WGS sequence"/>
</dbReference>
<evidence type="ECO:0000313" key="2">
    <source>
        <dbReference type="EMBL" id="OGC44403.1"/>
    </source>
</evidence>
<gene>
    <name evidence="2" type="ORF">A2V54_03440</name>
</gene>
<comment type="caution">
    <text evidence="2">The sequence shown here is derived from an EMBL/GenBank/DDBJ whole genome shotgun (WGS) entry which is preliminary data.</text>
</comment>
<evidence type="ECO:0000256" key="1">
    <source>
        <dbReference type="SAM" id="MobiDB-lite"/>
    </source>
</evidence>
<sequence length="324" mass="35107">MSLNKSFSLKKPSFLTSFENKKKIFSRIKKLFLTPLPLYLALLLAINFGVLAAAGEYVLLTQGSSGGDSATLVQDLKAEILPAEGYSTSLTWGDLGKKLVEAGAIDKDRFTENHRSPTAGGEDLDILEGGSDKPLKINENNSGLVLNLLWAFGLTQKSKVLDEGPMKSGDYSIMDFASTAGWTLGAKKVEQLYSSTELAELNNFQQDLVKKIAENVYRPCCDNPTSFPDCNHGMAALGLIELEVAAGISEEQIYRDVLAFNSFWFPQTYLEIAVYFNRQGKGWNELDPKTILGREYSSASGSAGISNQVKDTPGLDSGGGSCGV</sequence>
<accession>A0A1F4UJK8</accession>
<organism evidence="2 3">
    <name type="scientific">candidate division WWE3 bacterium RBG_19FT_COMBO_53_11</name>
    <dbReference type="NCBI Taxonomy" id="1802613"/>
    <lineage>
        <taxon>Bacteria</taxon>
        <taxon>Katanobacteria</taxon>
    </lineage>
</organism>
<dbReference type="EMBL" id="MEUW01000021">
    <property type="protein sequence ID" value="OGC44403.1"/>
    <property type="molecule type" value="Genomic_DNA"/>
</dbReference>
<name>A0A1F4UJK8_UNCKA</name>
<proteinExistence type="predicted"/>
<dbReference type="AlphaFoldDB" id="A0A1F4UJK8"/>
<reference evidence="2 3" key="1">
    <citation type="journal article" date="2016" name="Nat. Commun.">
        <title>Thousands of microbial genomes shed light on interconnected biogeochemical processes in an aquifer system.</title>
        <authorList>
            <person name="Anantharaman K."/>
            <person name="Brown C.T."/>
            <person name="Hug L.A."/>
            <person name="Sharon I."/>
            <person name="Castelle C.J."/>
            <person name="Probst A.J."/>
            <person name="Thomas B.C."/>
            <person name="Singh A."/>
            <person name="Wilkins M.J."/>
            <person name="Karaoz U."/>
            <person name="Brodie E.L."/>
            <person name="Williams K.H."/>
            <person name="Hubbard S.S."/>
            <person name="Banfield J.F."/>
        </authorList>
    </citation>
    <scope>NUCLEOTIDE SEQUENCE [LARGE SCALE GENOMIC DNA]</scope>
</reference>
<dbReference type="STRING" id="1802613.A2V54_03440"/>
<feature type="compositionally biased region" description="Polar residues" evidence="1">
    <location>
        <begin position="299"/>
        <end position="310"/>
    </location>
</feature>